<reference evidence="1 2" key="2">
    <citation type="journal article" date="2022" name="Mol. Ecol. Resour.">
        <title>The genomes of chicory, endive, great burdock and yacon provide insights into Asteraceae paleo-polyploidization history and plant inulin production.</title>
        <authorList>
            <person name="Fan W."/>
            <person name="Wang S."/>
            <person name="Wang H."/>
            <person name="Wang A."/>
            <person name="Jiang F."/>
            <person name="Liu H."/>
            <person name="Zhao H."/>
            <person name="Xu D."/>
            <person name="Zhang Y."/>
        </authorList>
    </citation>
    <scope>NUCLEOTIDE SEQUENCE [LARGE SCALE GENOMIC DNA]</scope>
    <source>
        <strain evidence="2">cv. Yunnan</strain>
        <tissue evidence="1">Leaves</tissue>
    </source>
</reference>
<evidence type="ECO:0000313" key="2">
    <source>
        <dbReference type="Proteomes" id="UP001056120"/>
    </source>
</evidence>
<proteinExistence type="predicted"/>
<keyword evidence="2" id="KW-1185">Reference proteome</keyword>
<protein>
    <submittedName>
        <fullName evidence="1">Uncharacterized protein</fullName>
    </submittedName>
</protein>
<sequence length="141" mass="15900">MVLPPPPLSLLCIISIVTLYLMICYAVIGFIAKSELFRVDSPRVDHEPSGLSREELQLLRCFKHRIDEGHEESLSCAICLDDFKDFEIGRMRKRKRRGVADVESPVSAETTLQGVLYRPEEETRAPDLKGGKAPNVMEKDA</sequence>
<organism evidence="1 2">
    <name type="scientific">Smallanthus sonchifolius</name>
    <dbReference type="NCBI Taxonomy" id="185202"/>
    <lineage>
        <taxon>Eukaryota</taxon>
        <taxon>Viridiplantae</taxon>
        <taxon>Streptophyta</taxon>
        <taxon>Embryophyta</taxon>
        <taxon>Tracheophyta</taxon>
        <taxon>Spermatophyta</taxon>
        <taxon>Magnoliopsida</taxon>
        <taxon>eudicotyledons</taxon>
        <taxon>Gunneridae</taxon>
        <taxon>Pentapetalae</taxon>
        <taxon>asterids</taxon>
        <taxon>campanulids</taxon>
        <taxon>Asterales</taxon>
        <taxon>Asteraceae</taxon>
        <taxon>Asteroideae</taxon>
        <taxon>Heliantheae alliance</taxon>
        <taxon>Millerieae</taxon>
        <taxon>Smallanthus</taxon>
    </lineage>
</organism>
<gene>
    <name evidence="1" type="ORF">L1987_44672</name>
</gene>
<reference evidence="2" key="1">
    <citation type="journal article" date="2022" name="Mol. Ecol. Resour.">
        <title>The genomes of chicory, endive, great burdock and yacon provide insights into Asteraceae palaeo-polyploidization history and plant inulin production.</title>
        <authorList>
            <person name="Fan W."/>
            <person name="Wang S."/>
            <person name="Wang H."/>
            <person name="Wang A."/>
            <person name="Jiang F."/>
            <person name="Liu H."/>
            <person name="Zhao H."/>
            <person name="Xu D."/>
            <person name="Zhang Y."/>
        </authorList>
    </citation>
    <scope>NUCLEOTIDE SEQUENCE [LARGE SCALE GENOMIC DNA]</scope>
    <source>
        <strain evidence="2">cv. Yunnan</strain>
    </source>
</reference>
<evidence type="ECO:0000313" key="1">
    <source>
        <dbReference type="EMBL" id="KAI3785552.1"/>
    </source>
</evidence>
<name>A0ACB9GQ71_9ASTR</name>
<dbReference type="EMBL" id="CM042031">
    <property type="protein sequence ID" value="KAI3785552.1"/>
    <property type="molecule type" value="Genomic_DNA"/>
</dbReference>
<dbReference type="Proteomes" id="UP001056120">
    <property type="component" value="Linkage Group LG14"/>
</dbReference>
<accession>A0ACB9GQ71</accession>
<comment type="caution">
    <text evidence="1">The sequence shown here is derived from an EMBL/GenBank/DDBJ whole genome shotgun (WGS) entry which is preliminary data.</text>
</comment>